<dbReference type="Gene3D" id="3.90.1210.10">
    <property type="entry name" value="Antifreeze-like/N-acetylneuraminic acid synthase C-terminal domain"/>
    <property type="match status" value="1"/>
</dbReference>
<evidence type="ECO:0000256" key="2">
    <source>
        <dbReference type="ARBA" id="ARBA00050599"/>
    </source>
</evidence>
<organism evidence="7 8">
    <name type="scientific">Strigamia maritima</name>
    <name type="common">European centipede</name>
    <name type="synonym">Geophilus maritimus</name>
    <dbReference type="NCBI Taxonomy" id="126957"/>
    <lineage>
        <taxon>Eukaryota</taxon>
        <taxon>Metazoa</taxon>
        <taxon>Ecdysozoa</taxon>
        <taxon>Arthropoda</taxon>
        <taxon>Myriapoda</taxon>
        <taxon>Chilopoda</taxon>
        <taxon>Pleurostigmophora</taxon>
        <taxon>Geophilomorpha</taxon>
        <taxon>Linotaeniidae</taxon>
        <taxon>Strigamia</taxon>
    </lineage>
</organism>
<dbReference type="EnsemblMetazoa" id="SMAR000810-RA">
    <property type="protein sequence ID" value="SMAR000810-PA"/>
    <property type="gene ID" value="SMAR000810"/>
</dbReference>
<comment type="catalytic activity">
    <reaction evidence="2">
        <text>aldehydo-N-acetyl-D-mannosamine 6-phosphate + phosphoenolpyruvate + H2O = N-acetylneuraminate 9-phosphate + phosphate</text>
        <dbReference type="Rhea" id="RHEA:80835"/>
        <dbReference type="ChEBI" id="CHEBI:15377"/>
        <dbReference type="ChEBI" id="CHEBI:43474"/>
        <dbReference type="ChEBI" id="CHEBI:58557"/>
        <dbReference type="ChEBI" id="CHEBI:58702"/>
        <dbReference type="ChEBI" id="CHEBI:231734"/>
        <dbReference type="EC" id="2.5.1.57"/>
    </reaction>
    <physiologicalReaction direction="left-to-right" evidence="2">
        <dbReference type="Rhea" id="RHEA:80836"/>
    </physiologicalReaction>
</comment>
<feature type="domain" description="AFP-like" evidence="6">
    <location>
        <begin position="294"/>
        <end position="351"/>
    </location>
</feature>
<accession>T1IIV7</accession>
<dbReference type="SMART" id="SM00858">
    <property type="entry name" value="SAF"/>
    <property type="match status" value="1"/>
</dbReference>
<dbReference type="OMA" id="MTYIDYR"/>
<dbReference type="EC" id="2.5.1.57" evidence="3"/>
<name>T1IIV7_STRMM</name>
<evidence type="ECO:0000256" key="5">
    <source>
        <dbReference type="ARBA" id="ARBA00083845"/>
    </source>
</evidence>
<dbReference type="InterPro" id="IPR013785">
    <property type="entry name" value="Aldolase_TIM"/>
</dbReference>
<dbReference type="InterPro" id="IPR051690">
    <property type="entry name" value="PseI-like"/>
</dbReference>
<dbReference type="GO" id="GO:1901137">
    <property type="term" value="P:carbohydrate derivative biosynthetic process"/>
    <property type="evidence" value="ECO:0007669"/>
    <property type="project" value="UniProtKB-ARBA"/>
</dbReference>
<evidence type="ECO:0000256" key="3">
    <source>
        <dbReference type="ARBA" id="ARBA00066534"/>
    </source>
</evidence>
<evidence type="ECO:0000256" key="4">
    <source>
        <dbReference type="ARBA" id="ARBA00067780"/>
    </source>
</evidence>
<protein>
    <recommendedName>
        <fullName evidence="4">N-acetylneuraminate-9-phosphate synthase</fullName>
        <ecNumber evidence="3">2.5.1.57</ecNumber>
    </recommendedName>
    <alternativeName>
        <fullName evidence="5">Sialic acid synthase</fullName>
    </alternativeName>
</protein>
<dbReference type="InterPro" id="IPR013132">
    <property type="entry name" value="PseI/NeuA/B-like_N"/>
</dbReference>
<dbReference type="InterPro" id="IPR013974">
    <property type="entry name" value="SAF"/>
</dbReference>
<dbReference type="InterPro" id="IPR036732">
    <property type="entry name" value="AFP_Neu5c_C_sf"/>
</dbReference>
<dbReference type="PROSITE" id="PS50844">
    <property type="entry name" value="AFP_LIKE"/>
    <property type="match status" value="1"/>
</dbReference>
<dbReference type="STRING" id="126957.T1IIV7"/>
<dbReference type="eggNOG" id="ENOG502QR5J">
    <property type="taxonomic scope" value="Eukaryota"/>
</dbReference>
<dbReference type="GO" id="GO:0047444">
    <property type="term" value="F:N-acylneuraminate-9-phosphate synthase activity"/>
    <property type="evidence" value="ECO:0007669"/>
    <property type="project" value="UniProtKB-EC"/>
</dbReference>
<sequence>MPLEFELCPGRKIGGYHGCFIIAEIGQNHQGDVEIAKEMTKKAKECGADCVKFQKSNLQQKFNLAALQRPYKSQHSFGVTYGEHKKKLELSEEDYIELKTYAEEIGIVFAASGMDETSVDFLDNLNVPFFKVGSGDTNNFPYLIHSAQKQKPLIISSGMQTMNTMKQVYSLIKPINKNICFLQCTSCYPTLPADVHLRIIQTYQKEFPDIPIGYSGHETGISISLAAVALGAKVLERHFTLDKTWKGSDHQASLEPAEFAQLVNQVRVVELALGSPEKHLLACEVPCYEKLGKTVVAVRDLSKGQVLTQEMLRIKVAEPKGWKAEKIHELIGRTLIRDIACDDSIKSQDIL</sequence>
<dbReference type="SUPFAM" id="SSF51269">
    <property type="entry name" value="AFP III-like domain"/>
    <property type="match status" value="1"/>
</dbReference>
<evidence type="ECO:0000313" key="8">
    <source>
        <dbReference type="Proteomes" id="UP000014500"/>
    </source>
</evidence>
<dbReference type="SUPFAM" id="SSF51569">
    <property type="entry name" value="Aldolase"/>
    <property type="match status" value="1"/>
</dbReference>
<evidence type="ECO:0000256" key="1">
    <source>
        <dbReference type="ARBA" id="ARBA00022679"/>
    </source>
</evidence>
<dbReference type="PANTHER" id="PTHR42966:SF1">
    <property type="entry name" value="SIALIC ACID SYNTHASE"/>
    <property type="match status" value="1"/>
</dbReference>
<dbReference type="PANTHER" id="PTHR42966">
    <property type="entry name" value="N-ACETYLNEURAMINATE SYNTHASE"/>
    <property type="match status" value="1"/>
</dbReference>
<dbReference type="InterPro" id="IPR057736">
    <property type="entry name" value="SAF_PseI/NeuA/NeuB"/>
</dbReference>
<evidence type="ECO:0000259" key="6">
    <source>
        <dbReference type="PROSITE" id="PS50844"/>
    </source>
</evidence>
<dbReference type="PhylomeDB" id="T1IIV7"/>
<keyword evidence="8" id="KW-1185">Reference proteome</keyword>
<dbReference type="EMBL" id="JH430212">
    <property type="status" value="NOT_ANNOTATED_CDS"/>
    <property type="molecule type" value="Genomic_DNA"/>
</dbReference>
<reference evidence="7" key="2">
    <citation type="submission" date="2015-02" db="UniProtKB">
        <authorList>
            <consortium name="EnsemblMetazoa"/>
        </authorList>
    </citation>
    <scope>IDENTIFICATION</scope>
</reference>
<keyword evidence="1" id="KW-0808">Transferase</keyword>
<reference evidence="8" key="1">
    <citation type="submission" date="2011-05" db="EMBL/GenBank/DDBJ databases">
        <authorList>
            <person name="Richards S.R."/>
            <person name="Qu J."/>
            <person name="Jiang H."/>
            <person name="Jhangiani S.N."/>
            <person name="Agravi P."/>
            <person name="Goodspeed R."/>
            <person name="Gross S."/>
            <person name="Mandapat C."/>
            <person name="Jackson L."/>
            <person name="Mathew T."/>
            <person name="Pu L."/>
            <person name="Thornton R."/>
            <person name="Saada N."/>
            <person name="Wilczek-Boney K.B."/>
            <person name="Lee S."/>
            <person name="Kovar C."/>
            <person name="Wu Y."/>
            <person name="Scherer S.E."/>
            <person name="Worley K.C."/>
            <person name="Muzny D.M."/>
            <person name="Gibbs R."/>
        </authorList>
    </citation>
    <scope>NUCLEOTIDE SEQUENCE</scope>
    <source>
        <strain evidence="8">Brora</strain>
    </source>
</reference>
<dbReference type="CDD" id="cd11615">
    <property type="entry name" value="SAF_NeuB_like"/>
    <property type="match status" value="1"/>
</dbReference>
<dbReference type="AlphaFoldDB" id="T1IIV7"/>
<dbReference type="Gene3D" id="3.20.20.70">
    <property type="entry name" value="Aldolase class I"/>
    <property type="match status" value="1"/>
</dbReference>
<dbReference type="GO" id="GO:0006054">
    <property type="term" value="P:N-acetylneuraminate metabolic process"/>
    <property type="evidence" value="ECO:0007669"/>
    <property type="project" value="UniProtKB-ARBA"/>
</dbReference>
<dbReference type="Proteomes" id="UP000014500">
    <property type="component" value="Unassembled WGS sequence"/>
</dbReference>
<dbReference type="HOGENOM" id="CLU_040465_1_0_1"/>
<dbReference type="Pfam" id="PF08666">
    <property type="entry name" value="SAF"/>
    <property type="match status" value="1"/>
</dbReference>
<dbReference type="GO" id="GO:0016051">
    <property type="term" value="P:carbohydrate biosynthetic process"/>
    <property type="evidence" value="ECO:0007669"/>
    <property type="project" value="InterPro"/>
</dbReference>
<dbReference type="Pfam" id="PF03102">
    <property type="entry name" value="NeuB"/>
    <property type="match status" value="1"/>
</dbReference>
<evidence type="ECO:0000313" key="7">
    <source>
        <dbReference type="EnsemblMetazoa" id="SMAR000810-PA"/>
    </source>
</evidence>
<dbReference type="InterPro" id="IPR006190">
    <property type="entry name" value="SAF_AFP_Neu5Ac"/>
</dbReference>
<dbReference type="FunFam" id="3.20.20.70:FF:000144">
    <property type="entry name" value="sialic acid synthase"/>
    <property type="match status" value="1"/>
</dbReference>
<proteinExistence type="predicted"/>